<accession>A0A5A7RIL4</accession>
<organism evidence="1 2">
    <name type="scientific">Striga asiatica</name>
    <name type="common">Asiatic witchweed</name>
    <name type="synonym">Buchnera asiatica</name>
    <dbReference type="NCBI Taxonomy" id="4170"/>
    <lineage>
        <taxon>Eukaryota</taxon>
        <taxon>Viridiplantae</taxon>
        <taxon>Streptophyta</taxon>
        <taxon>Embryophyta</taxon>
        <taxon>Tracheophyta</taxon>
        <taxon>Spermatophyta</taxon>
        <taxon>Magnoliopsida</taxon>
        <taxon>eudicotyledons</taxon>
        <taxon>Gunneridae</taxon>
        <taxon>Pentapetalae</taxon>
        <taxon>asterids</taxon>
        <taxon>lamiids</taxon>
        <taxon>Lamiales</taxon>
        <taxon>Orobanchaceae</taxon>
        <taxon>Buchnereae</taxon>
        <taxon>Striga</taxon>
    </lineage>
</organism>
<sequence>MLSRWTMKEKSIVAFEPTPKLTEGQSFISRRGVLTHIAMELVDNCSLTEARSNFRMEELRNLKLKTNDINGENNTTRQINKNRSCEFTQVIQDPHPVRAKGCGPLLDELYHPKFAFHDTHDDPYNDLKKIKEDQVLQFNGANSNIQKGAKALETKSHPETQNSLRDATAATGITCTRFACSPQKSDFRRELSFLDSVLRLDARGFGYVSLVMVSTDHASSLSAFPHSELINKFVEVLPGPHGIYENGHDHTSGRANSHGRQPLVSNLKNFVGFQTRDGNQTKREYEY</sequence>
<comment type="caution">
    <text evidence="1">The sequence shown here is derived from an EMBL/GenBank/DDBJ whole genome shotgun (WGS) entry which is preliminary data.</text>
</comment>
<evidence type="ECO:0000313" key="1">
    <source>
        <dbReference type="EMBL" id="GER56968.1"/>
    </source>
</evidence>
<reference evidence="2" key="1">
    <citation type="journal article" date="2019" name="Curr. Biol.">
        <title>Genome Sequence of Striga asiatica Provides Insight into the Evolution of Plant Parasitism.</title>
        <authorList>
            <person name="Yoshida S."/>
            <person name="Kim S."/>
            <person name="Wafula E.K."/>
            <person name="Tanskanen J."/>
            <person name="Kim Y.M."/>
            <person name="Honaas L."/>
            <person name="Yang Z."/>
            <person name="Spallek T."/>
            <person name="Conn C.E."/>
            <person name="Ichihashi Y."/>
            <person name="Cheong K."/>
            <person name="Cui S."/>
            <person name="Der J.P."/>
            <person name="Gundlach H."/>
            <person name="Jiao Y."/>
            <person name="Hori C."/>
            <person name="Ishida J.K."/>
            <person name="Kasahara H."/>
            <person name="Kiba T."/>
            <person name="Kim M.S."/>
            <person name="Koo N."/>
            <person name="Laohavisit A."/>
            <person name="Lee Y.H."/>
            <person name="Lumba S."/>
            <person name="McCourt P."/>
            <person name="Mortimer J.C."/>
            <person name="Mutuku J.M."/>
            <person name="Nomura T."/>
            <person name="Sasaki-Sekimoto Y."/>
            <person name="Seto Y."/>
            <person name="Wang Y."/>
            <person name="Wakatake T."/>
            <person name="Sakakibara H."/>
            <person name="Demura T."/>
            <person name="Yamaguchi S."/>
            <person name="Yoneyama K."/>
            <person name="Manabe R.I."/>
            <person name="Nelson D.C."/>
            <person name="Schulman A.H."/>
            <person name="Timko M.P."/>
            <person name="dePamphilis C.W."/>
            <person name="Choi D."/>
            <person name="Shirasu K."/>
        </authorList>
    </citation>
    <scope>NUCLEOTIDE SEQUENCE [LARGE SCALE GENOMIC DNA]</scope>
    <source>
        <strain evidence="2">cv. UVA1</strain>
    </source>
</reference>
<dbReference type="AlphaFoldDB" id="A0A5A7RIL4"/>
<name>A0A5A7RIL4_STRAF</name>
<dbReference type="EMBL" id="BKCP01012959">
    <property type="protein sequence ID" value="GER56968.1"/>
    <property type="molecule type" value="Genomic_DNA"/>
</dbReference>
<protein>
    <submittedName>
        <fullName evidence="1">Respiratory growth induced protein 2</fullName>
    </submittedName>
</protein>
<dbReference type="Proteomes" id="UP000325081">
    <property type="component" value="Unassembled WGS sequence"/>
</dbReference>
<proteinExistence type="predicted"/>
<keyword evidence="2" id="KW-1185">Reference proteome</keyword>
<evidence type="ECO:0000313" key="2">
    <source>
        <dbReference type="Proteomes" id="UP000325081"/>
    </source>
</evidence>
<gene>
    <name evidence="1" type="ORF">STAS_34736</name>
</gene>